<dbReference type="KEGG" id="boz:DBV39_06630"/>
<keyword evidence="2" id="KW-1185">Reference proteome</keyword>
<protein>
    <submittedName>
        <fullName evidence="1">Uncharacterized protein</fullName>
    </submittedName>
</protein>
<evidence type="ECO:0000313" key="2">
    <source>
        <dbReference type="Proteomes" id="UP000244571"/>
    </source>
</evidence>
<evidence type="ECO:0000313" key="1">
    <source>
        <dbReference type="EMBL" id="AWB33435.1"/>
    </source>
</evidence>
<gene>
    <name evidence="1" type="ORF">DBV39_06630</name>
</gene>
<dbReference type="AlphaFoldDB" id="A0A2R4XI12"/>
<reference evidence="1 2" key="1">
    <citation type="submission" date="2018-04" db="EMBL/GenBank/DDBJ databases">
        <title>Bordetella sp. HZ20 isolated from seawater.</title>
        <authorList>
            <person name="Sun C."/>
        </authorList>
    </citation>
    <scope>NUCLEOTIDE SEQUENCE [LARGE SCALE GENOMIC DNA]</scope>
    <source>
        <strain evidence="1 2">HZ20</strain>
    </source>
</reference>
<sequence>MHISIEDRSLQINSICEKENRAPTALKGPEGVPRIFPLDLIVVLLSVMEHTPGHRRAQQVSQIRCFSSALSIRSAAGGPALQFV</sequence>
<dbReference type="Proteomes" id="UP000244571">
    <property type="component" value="Chromosome"/>
</dbReference>
<proteinExistence type="predicted"/>
<name>A0A2R4XI12_9BURK</name>
<accession>A0A2R4XI12</accession>
<organism evidence="1 2">
    <name type="scientific">Orrella marina</name>
    <dbReference type="NCBI Taxonomy" id="2163011"/>
    <lineage>
        <taxon>Bacteria</taxon>
        <taxon>Pseudomonadati</taxon>
        <taxon>Pseudomonadota</taxon>
        <taxon>Betaproteobacteria</taxon>
        <taxon>Burkholderiales</taxon>
        <taxon>Alcaligenaceae</taxon>
        <taxon>Orrella</taxon>
    </lineage>
</organism>
<dbReference type="EMBL" id="CP028901">
    <property type="protein sequence ID" value="AWB33435.1"/>
    <property type="molecule type" value="Genomic_DNA"/>
</dbReference>